<dbReference type="EMBL" id="ASPP01008110">
    <property type="protein sequence ID" value="ETO26067.1"/>
    <property type="molecule type" value="Genomic_DNA"/>
</dbReference>
<evidence type="ECO:0000313" key="2">
    <source>
        <dbReference type="EMBL" id="ETO26067.1"/>
    </source>
</evidence>
<gene>
    <name evidence="2" type="ORF">RFI_11068</name>
</gene>
<evidence type="ECO:0000256" key="1">
    <source>
        <dbReference type="SAM" id="MobiDB-lite"/>
    </source>
</evidence>
<dbReference type="Proteomes" id="UP000023152">
    <property type="component" value="Unassembled WGS sequence"/>
</dbReference>
<feature type="compositionally biased region" description="Acidic residues" evidence="1">
    <location>
        <begin position="1"/>
        <end position="11"/>
    </location>
</feature>
<feature type="region of interest" description="Disordered" evidence="1">
    <location>
        <begin position="1"/>
        <end position="65"/>
    </location>
</feature>
<proteinExistence type="predicted"/>
<feature type="compositionally biased region" description="Basic and acidic residues" evidence="1">
    <location>
        <begin position="12"/>
        <end position="24"/>
    </location>
</feature>
<sequence length="273" mass="32407">MDILTEDTNGEIEERSVTEFRMEEREEEDENAEKEEEKEEEEEEEEKTESGTVIATSTEPRTEVPPTTIVPLTIKDMPQCVQFTFFNDVENLQKQFCQATFRQQTKSNEFKTLKERARYWSNVITANLEVIHGVLQEDFIKMCYVFYGRWLLIGHAIYQLQSLWEKCKEEIKREYGVFRIGDWLPLMLRGQVNPCFQVHCGYSQLKKYLKIFIHRDVIIPMCKLTQEFTRNLDHMVTKLKEFQQKVRLNVSKQQLRLQDATGNANYRDDIHLG</sequence>
<organism evidence="2 3">
    <name type="scientific">Reticulomyxa filosa</name>
    <dbReference type="NCBI Taxonomy" id="46433"/>
    <lineage>
        <taxon>Eukaryota</taxon>
        <taxon>Sar</taxon>
        <taxon>Rhizaria</taxon>
        <taxon>Retaria</taxon>
        <taxon>Foraminifera</taxon>
        <taxon>Monothalamids</taxon>
        <taxon>Reticulomyxidae</taxon>
        <taxon>Reticulomyxa</taxon>
    </lineage>
</organism>
<feature type="compositionally biased region" description="Acidic residues" evidence="1">
    <location>
        <begin position="25"/>
        <end position="47"/>
    </location>
</feature>
<evidence type="ECO:0000313" key="3">
    <source>
        <dbReference type="Proteomes" id="UP000023152"/>
    </source>
</evidence>
<reference evidence="2 3" key="1">
    <citation type="journal article" date="2013" name="Curr. Biol.">
        <title>The Genome of the Foraminiferan Reticulomyxa filosa.</title>
        <authorList>
            <person name="Glockner G."/>
            <person name="Hulsmann N."/>
            <person name="Schleicher M."/>
            <person name="Noegel A.A."/>
            <person name="Eichinger L."/>
            <person name="Gallinger C."/>
            <person name="Pawlowski J."/>
            <person name="Sierra R."/>
            <person name="Euteneuer U."/>
            <person name="Pillet L."/>
            <person name="Moustafa A."/>
            <person name="Platzer M."/>
            <person name="Groth M."/>
            <person name="Szafranski K."/>
            <person name="Schliwa M."/>
        </authorList>
    </citation>
    <scope>NUCLEOTIDE SEQUENCE [LARGE SCALE GENOMIC DNA]</scope>
</reference>
<feature type="compositionally biased region" description="Polar residues" evidence="1">
    <location>
        <begin position="50"/>
        <end position="59"/>
    </location>
</feature>
<keyword evidence="3" id="KW-1185">Reference proteome</keyword>
<accession>X6NL02</accession>
<name>X6NL02_RETFI</name>
<protein>
    <submittedName>
        <fullName evidence="2">Uncharacterized protein</fullName>
    </submittedName>
</protein>
<dbReference type="AlphaFoldDB" id="X6NL02"/>
<comment type="caution">
    <text evidence="2">The sequence shown here is derived from an EMBL/GenBank/DDBJ whole genome shotgun (WGS) entry which is preliminary data.</text>
</comment>